<evidence type="ECO:0000313" key="3">
    <source>
        <dbReference type="Proteomes" id="UP000198406"/>
    </source>
</evidence>
<comment type="caution">
    <text evidence="2">The sequence shown here is derived from an EMBL/GenBank/DDBJ whole genome shotgun (WGS) entry which is preliminary data.</text>
</comment>
<reference evidence="2 3" key="1">
    <citation type="journal article" date="2015" name="Plant Cell">
        <title>Oil accumulation by the oleaginous diatom Fistulifera solaris as revealed by the genome and transcriptome.</title>
        <authorList>
            <person name="Tanaka T."/>
            <person name="Maeda Y."/>
            <person name="Veluchamy A."/>
            <person name="Tanaka M."/>
            <person name="Abida H."/>
            <person name="Marechal E."/>
            <person name="Bowler C."/>
            <person name="Muto M."/>
            <person name="Sunaga Y."/>
            <person name="Tanaka M."/>
            <person name="Yoshino T."/>
            <person name="Taniguchi T."/>
            <person name="Fukuda Y."/>
            <person name="Nemoto M."/>
            <person name="Matsumoto M."/>
            <person name="Wong P.S."/>
            <person name="Aburatani S."/>
            <person name="Fujibuchi W."/>
        </authorList>
    </citation>
    <scope>NUCLEOTIDE SEQUENCE [LARGE SCALE GENOMIC DNA]</scope>
    <source>
        <strain evidence="2 3">JPCC DA0580</strain>
    </source>
</reference>
<feature type="compositionally biased region" description="Basic and acidic residues" evidence="1">
    <location>
        <begin position="527"/>
        <end position="538"/>
    </location>
</feature>
<name>A0A1Z5JUW3_FISSO</name>
<keyword evidence="3" id="KW-1185">Reference proteome</keyword>
<dbReference type="EMBL" id="BDSP01000120">
    <property type="protein sequence ID" value="GAX17709.1"/>
    <property type="molecule type" value="Genomic_DNA"/>
</dbReference>
<dbReference type="Proteomes" id="UP000198406">
    <property type="component" value="Unassembled WGS sequence"/>
</dbReference>
<dbReference type="OrthoDB" id="120976at2759"/>
<organism evidence="2 3">
    <name type="scientific">Fistulifera solaris</name>
    <name type="common">Oleaginous diatom</name>
    <dbReference type="NCBI Taxonomy" id="1519565"/>
    <lineage>
        <taxon>Eukaryota</taxon>
        <taxon>Sar</taxon>
        <taxon>Stramenopiles</taxon>
        <taxon>Ochrophyta</taxon>
        <taxon>Bacillariophyta</taxon>
        <taxon>Bacillariophyceae</taxon>
        <taxon>Bacillariophycidae</taxon>
        <taxon>Naviculales</taxon>
        <taxon>Naviculaceae</taxon>
        <taxon>Fistulifera</taxon>
    </lineage>
</organism>
<protein>
    <submittedName>
        <fullName evidence="2">Uncharacterized protein</fullName>
    </submittedName>
</protein>
<evidence type="ECO:0000313" key="2">
    <source>
        <dbReference type="EMBL" id="GAX17709.1"/>
    </source>
</evidence>
<dbReference type="AlphaFoldDB" id="A0A1Z5JUW3"/>
<gene>
    <name evidence="2" type="ORF">FisN_10Lu427</name>
</gene>
<accession>A0A1Z5JUW3</accession>
<evidence type="ECO:0000256" key="1">
    <source>
        <dbReference type="SAM" id="MobiDB-lite"/>
    </source>
</evidence>
<feature type="region of interest" description="Disordered" evidence="1">
    <location>
        <begin position="515"/>
        <end position="538"/>
    </location>
</feature>
<proteinExistence type="predicted"/>
<sequence>MESQQISNESLWELIPGEQLTRRQQRLRHELFGKPLELYRFRQDPSHLNEIEVEANSGIMILRTNRTIIFVGRTRPLSTERRAIFFTLWLEKFPLNCAIYGKTDVAIAETATWFWSLKHAETKRAALHVNNTFPNVYGMPSRNFDFTVLRPDQLSRILESNPQRKLWLEVGTFSPEQAVIMATRPCTLNLEFVYGFLTEPITDDGTAFLNALEQRQTIFGSLCLHGSQARAIPLSRVKMERLARLELFDNLTILFPNEESALVPFSATAGEIHLQVRAEYVRPRDFDSLDIVTKNLDLTLYMPDVDNMDSRLISFLHRVTQLGYFESLGITLQHRMMTMGTETAVQALIAAINNNPGLKYLKLGEMDFLFYEDSHLERVFHALSEHAGLRSINLDSYPEVDALPGSEEYNIQSQPYYSALERLLSRNRNLTVLGFGDKLITNGTTIDKIYALNKFFHGSAGLIRESEEMRSLLVGLALTEGASSKYQYTGLLLSNHTDMLIEFVAEEWALSGRLGSTPSASDVSRPAADRLKRKREEQ</sequence>
<dbReference type="InParanoid" id="A0A1Z5JUW3"/>